<gene>
    <name evidence="1" type="ORF">KGM_205912A</name>
</gene>
<proteinExistence type="predicted"/>
<protein>
    <submittedName>
        <fullName evidence="1">Uncharacterized protein</fullName>
    </submittedName>
</protein>
<organism evidence="1 2">
    <name type="scientific">Danaus plexippus plexippus</name>
    <dbReference type="NCBI Taxonomy" id="278856"/>
    <lineage>
        <taxon>Eukaryota</taxon>
        <taxon>Metazoa</taxon>
        <taxon>Ecdysozoa</taxon>
        <taxon>Arthropoda</taxon>
        <taxon>Hexapoda</taxon>
        <taxon>Insecta</taxon>
        <taxon>Pterygota</taxon>
        <taxon>Neoptera</taxon>
        <taxon>Endopterygota</taxon>
        <taxon>Lepidoptera</taxon>
        <taxon>Glossata</taxon>
        <taxon>Ditrysia</taxon>
        <taxon>Papilionoidea</taxon>
        <taxon>Nymphalidae</taxon>
        <taxon>Danainae</taxon>
        <taxon>Danaini</taxon>
        <taxon>Danaina</taxon>
        <taxon>Danaus</taxon>
        <taxon>Danaus</taxon>
    </lineage>
</organism>
<sequence length="213" mass="23961">MIIHLDYHHVSSVDIIIKNAQLPKRSVSFADIFINVRRSCILLNLELHSNKQSVDKRSGLQISGVLACDKNISQLQLPHPLVASKIRTGVTTFDSSRAIELLRHYQLTANLAPRPATFILVIARAAWARSFFTTRFAQNNSSTSFYSSFEVYISNGHSLRSYDKVYEVTPFMARKFSNLSPTLVLKSPSANRSPEAIMFVVDESGSRIVILFQ</sequence>
<evidence type="ECO:0000313" key="1">
    <source>
        <dbReference type="EMBL" id="OWR44016.1"/>
    </source>
</evidence>
<feature type="non-terminal residue" evidence="1">
    <location>
        <position position="213"/>
    </location>
</feature>
<keyword evidence="2" id="KW-1185">Reference proteome</keyword>
<accession>A0A212ER92</accession>
<dbReference type="EMBL" id="AGBW02013074">
    <property type="protein sequence ID" value="OWR44016.1"/>
    <property type="molecule type" value="Genomic_DNA"/>
</dbReference>
<dbReference type="KEGG" id="dpl:KGM_205912A"/>
<dbReference type="InParanoid" id="A0A212ER92"/>
<reference evidence="1 2" key="1">
    <citation type="journal article" date="2011" name="Cell">
        <title>The monarch butterfly genome yields insights into long-distance migration.</title>
        <authorList>
            <person name="Zhan S."/>
            <person name="Merlin C."/>
            <person name="Boore J.L."/>
            <person name="Reppert S.M."/>
        </authorList>
    </citation>
    <scope>NUCLEOTIDE SEQUENCE [LARGE SCALE GENOMIC DNA]</scope>
    <source>
        <strain evidence="1">F-2</strain>
    </source>
</reference>
<comment type="caution">
    <text evidence="1">The sequence shown here is derived from an EMBL/GenBank/DDBJ whole genome shotgun (WGS) entry which is preliminary data.</text>
</comment>
<name>A0A212ER92_DANPL</name>
<evidence type="ECO:0000313" key="2">
    <source>
        <dbReference type="Proteomes" id="UP000007151"/>
    </source>
</evidence>
<dbReference type="Proteomes" id="UP000007151">
    <property type="component" value="Unassembled WGS sequence"/>
</dbReference>
<dbReference type="AlphaFoldDB" id="A0A212ER92"/>